<dbReference type="InterPro" id="IPR000806">
    <property type="entry name" value="RabGDI"/>
</dbReference>
<feature type="non-terminal residue" evidence="4">
    <location>
        <position position="1"/>
    </location>
</feature>
<dbReference type="EMBL" id="BTSX01000004">
    <property type="protein sequence ID" value="GMS97729.1"/>
    <property type="molecule type" value="Genomic_DNA"/>
</dbReference>
<dbReference type="InterPro" id="IPR036188">
    <property type="entry name" value="FAD/NAD-bd_sf"/>
</dbReference>
<dbReference type="PRINTS" id="PR00891">
    <property type="entry name" value="RABGDIREP"/>
</dbReference>
<organism evidence="4 5">
    <name type="scientific">Pristionchus entomophagus</name>
    <dbReference type="NCBI Taxonomy" id="358040"/>
    <lineage>
        <taxon>Eukaryota</taxon>
        <taxon>Metazoa</taxon>
        <taxon>Ecdysozoa</taxon>
        <taxon>Nematoda</taxon>
        <taxon>Chromadorea</taxon>
        <taxon>Rhabditida</taxon>
        <taxon>Rhabditina</taxon>
        <taxon>Diplogasteromorpha</taxon>
        <taxon>Diplogasteroidea</taxon>
        <taxon>Neodiplogasteridae</taxon>
        <taxon>Pristionchus</taxon>
    </lineage>
</organism>
<dbReference type="Proteomes" id="UP001432027">
    <property type="component" value="Unassembled WGS sequence"/>
</dbReference>
<dbReference type="PRINTS" id="PR00892">
    <property type="entry name" value="RABGDI"/>
</dbReference>
<comment type="subcellular location">
    <subcellularLocation>
        <location evidence="3">Cytoplasm</location>
    </subcellularLocation>
</comment>
<dbReference type="GO" id="GO:0005096">
    <property type="term" value="F:GTPase activator activity"/>
    <property type="evidence" value="ECO:0007669"/>
    <property type="project" value="UniProtKB-KW"/>
</dbReference>
<reference evidence="4" key="1">
    <citation type="submission" date="2023-10" db="EMBL/GenBank/DDBJ databases">
        <title>Genome assembly of Pristionchus species.</title>
        <authorList>
            <person name="Yoshida K."/>
            <person name="Sommer R.J."/>
        </authorList>
    </citation>
    <scope>NUCLEOTIDE SEQUENCE</scope>
    <source>
        <strain evidence="4">RS0144</strain>
    </source>
</reference>
<dbReference type="AlphaFoldDB" id="A0AAV5TU17"/>
<dbReference type="SUPFAM" id="SSF51905">
    <property type="entry name" value="FAD/NAD(P)-binding domain"/>
    <property type="match status" value="2"/>
</dbReference>
<gene>
    <name evidence="4" type="ORF">PENTCL1PPCAC_19904</name>
</gene>
<dbReference type="GO" id="GO:0016192">
    <property type="term" value="P:vesicle-mediated transport"/>
    <property type="evidence" value="ECO:0007669"/>
    <property type="project" value="TreeGrafter"/>
</dbReference>
<dbReference type="FunFam" id="3.50.50.60:FF:000158">
    <property type="entry name" value="Rab GDP dissociation inhibitor"/>
    <property type="match status" value="1"/>
</dbReference>
<dbReference type="GO" id="GO:0005737">
    <property type="term" value="C:cytoplasm"/>
    <property type="evidence" value="ECO:0007669"/>
    <property type="project" value="UniProtKB-SubCell"/>
</dbReference>
<dbReference type="Gene3D" id="3.50.50.60">
    <property type="entry name" value="FAD/NAD(P)-binding domain"/>
    <property type="match status" value="1"/>
</dbReference>
<dbReference type="Pfam" id="PF00996">
    <property type="entry name" value="GDI"/>
    <property type="match status" value="1"/>
</dbReference>
<dbReference type="GO" id="GO:0005093">
    <property type="term" value="F:Rab GDP-dissociation inhibitor activity"/>
    <property type="evidence" value="ECO:0007669"/>
    <property type="project" value="InterPro"/>
</dbReference>
<dbReference type="InterPro" id="IPR018203">
    <property type="entry name" value="GDP_dissociation_inhibitor"/>
</dbReference>
<dbReference type="Gene3D" id="1.10.405.10">
    <property type="entry name" value="Guanine Nucleotide Dissociation Inhibitor, domain 1"/>
    <property type="match status" value="1"/>
</dbReference>
<comment type="caution">
    <text evidence="4">The sequence shown here is derived from an EMBL/GenBank/DDBJ whole genome shotgun (WGS) entry which is preliminary data.</text>
</comment>
<proteinExistence type="inferred from homology"/>
<name>A0AAV5TU17_9BILA</name>
<evidence type="ECO:0000256" key="2">
    <source>
        <dbReference type="ARBA" id="ARBA00022468"/>
    </source>
</evidence>
<dbReference type="FunFam" id="1.10.405.10:FF:000001">
    <property type="entry name" value="Rab GDP dissociation inhibitor"/>
    <property type="match status" value="1"/>
</dbReference>
<dbReference type="PANTHER" id="PTHR11787:SF8">
    <property type="entry name" value="RAB GDP DISSOCIATION INHIBITOR"/>
    <property type="match status" value="1"/>
</dbReference>
<evidence type="ECO:0000256" key="1">
    <source>
        <dbReference type="ARBA" id="ARBA00005593"/>
    </source>
</evidence>
<keyword evidence="5" id="KW-1185">Reference proteome</keyword>
<sequence>SGPRRSFSLRPPTHSTTAMDEEYDAIILGTGLKECIISGMLSVSGKKVLHMDRNNYYGGDSASLTPLEQLFEKFHGPNAKPAPEMGRGRDWNVDLIPKFLMANGSMVKLLIHTGVTRYLEFKSIEGSYVLKGGKIYKVPADEMEALATSLMGMFEKRRFKKFLVWCQQFDVNNKETWQGLDPHNSTMQQVYEKFGLDENTADFTGHALALYRNDDYKNQPFMPCVEKVRLYSDSLARYGKSPYLYPLYGLGELPQGFARLSAIYGGTYMLDKKVDNIVYENGKAIGVKCGDEIVKGKQIYCDPSYATDKVKKTGQVIRAICLLSHPIPNTNDAQSCQIIIPQKQVGRHYDIYISCVSNTNMASPKGWFIAMVSTTVETANPETEILPGLQLLGPITEKFVTVSDVFEPVDLGTESQVFISKSYDPTSHFETTCKDVLEVYERGTTTPFDFTKITHLSLEEQE</sequence>
<evidence type="ECO:0000313" key="5">
    <source>
        <dbReference type="Proteomes" id="UP001432027"/>
    </source>
</evidence>
<keyword evidence="3" id="KW-0963">Cytoplasm</keyword>
<evidence type="ECO:0000313" key="4">
    <source>
        <dbReference type="EMBL" id="GMS97729.1"/>
    </source>
</evidence>
<comment type="function">
    <text evidence="3">Regulates the GDP/GTP exchange reaction of most RAB proteins by inhibiting the dissociation of GDP from them, and the subsequent binding of GTP.</text>
</comment>
<evidence type="ECO:0000256" key="3">
    <source>
        <dbReference type="RuleBase" id="RU363124"/>
    </source>
</evidence>
<dbReference type="GO" id="GO:0015031">
    <property type="term" value="P:protein transport"/>
    <property type="evidence" value="ECO:0007669"/>
    <property type="project" value="InterPro"/>
</dbReference>
<dbReference type="Gene3D" id="3.30.519.10">
    <property type="entry name" value="Guanine Nucleotide Dissociation Inhibitor, domain 2"/>
    <property type="match status" value="1"/>
</dbReference>
<comment type="similarity">
    <text evidence="1 3">Belongs to the Rab GDI family.</text>
</comment>
<keyword evidence="2 3" id="KW-0343">GTPase activation</keyword>
<dbReference type="PANTHER" id="PTHR11787">
    <property type="entry name" value="RAB GDP-DISSOCIATION INHIBITOR"/>
    <property type="match status" value="1"/>
</dbReference>
<accession>A0AAV5TU17</accession>
<dbReference type="GO" id="GO:0007264">
    <property type="term" value="P:small GTPase-mediated signal transduction"/>
    <property type="evidence" value="ECO:0007669"/>
    <property type="project" value="InterPro"/>
</dbReference>
<protein>
    <recommendedName>
        <fullName evidence="3">Rab GDP dissociation inhibitor</fullName>
    </recommendedName>
</protein>